<keyword evidence="7" id="KW-1185">Reference proteome</keyword>
<evidence type="ECO:0000256" key="1">
    <source>
        <dbReference type="ARBA" id="ARBA00008056"/>
    </source>
</evidence>
<dbReference type="InterPro" id="IPR044861">
    <property type="entry name" value="IPNS-like_FE2OG_OXY"/>
</dbReference>
<sequence length="1312" mass="152090">MASSQKNVFVSSQSVISIQELLKEPIKSIPQNYALSKQEPPVPLPHATHLLPTIDMNRFASKEEFHLELQKLHSACQHWGFFQLMNHGVSSELLEKLKHEMEGFFKLPVEERVKYKIRAGEVEGYGSVARPGGKLDWADRFYMITNPVHRRKPYLFPELPASLRSTLDTYMLELQKLGMELLGLIAKALKIEVKEMKEIFEDGMQAVRLTLYPPCPQPELVIGITPHSDATGITILNQVNGVDGLQIKRDGIWYPVSFLPDALVVNVGDVLEILSNGIYHSIEHRAAVHSEKERMSIAFFINPKFEAEGRRTARSKELSRHKRRNRQEREDEALHQNRPRKQDVWGYDRQMYNQATVFFFTNFLDDWSYESMWQTFRKYGKVLAIYSPDRKSKMGSRPKFKENERHKGADQGHNGEERVRVQRTFAEVKDSLEFNVEEEYSWLKGCYVGIAHSVEIISTLQEKFFLEGYFSFKVRPMGGCLVLLEGGDKDEIKDLVELAPKWLGQWFTEVKPWKPTTIAKKRFVWLRCQGVPTHALGVDFFATIGDKWGKFITLDDSTSKKKRFDIGRLLITTPTMDFISKTLNIKVNGESFMVKVMEKEVTNGIFSMKSDHVFKELNASDDDYSESWTLNIVLDGESNNLVLGADRSRGSWNMFDEKMDDDDVEKGEVGKMDGARRDEGAHSQFGLVLAEVVELVEKNGSCLESHKVVAEKPSPEKTRENEGDNNCPTSQLLVGKESSFWEDFVDESSQEREWMGRKEKKVKKNRKKKSRPCLSVYMKGRKKVAGGSITDSGIENRNKQLRRANEHDNEKRIWAFAKKIGAGDCGNETEVIAKLLANRLSLVMDGIIGESQMAFVGGRQMVDSIVIAKETTDEAKRNKKASFVFKLDFEKAYDKMSKMTHMLNYKQGSFPSKYLGVPIGGSCKSIALWKPLIKTFKKKLSLWKGRFLSFGGRITLLNSMLSSLPVFLMTVHRLPKDGKWLEWVQERAQRGSSWWKNICRIDHIDFNNRGWLSEGFKLKMGEGKSIKFWKDVWVGDQPLANQFPRLFISSTDNDKSIDQMGNRREGRWHRSLQWRQPLYVWEEDKLTELRGLLDHSKPVQHQKDCWDWRHDKDGVYTVRTAYNLLSSNNGENRAWIYRRIWSKFIPTKISAFVWQVLQDRIPTKMNLYERGIITDINQVMCGLCGESAEDGNHLFLHCKVAHLVWYKCLQWWRTRSVLPETCYESFEQHYSYFKDPLVRTGWDVVWLSVIWSLWMARNAKTFRNHENDPNRIFELVQLRTFYWIKGKASIYSFNFYEWMLEPALSLKAKRSN</sequence>
<accession>A0AAV5I5D3</accession>
<feature type="region of interest" description="Disordered" evidence="4">
    <location>
        <begin position="708"/>
        <end position="731"/>
    </location>
</feature>
<keyword evidence="3" id="KW-0408">Iron</keyword>
<dbReference type="InterPro" id="IPR026992">
    <property type="entry name" value="DIOX_N"/>
</dbReference>
<dbReference type="Pfam" id="PF14226">
    <property type="entry name" value="DIOX_N"/>
    <property type="match status" value="1"/>
</dbReference>
<dbReference type="SUPFAM" id="SSF51197">
    <property type="entry name" value="Clavaminate synthase-like"/>
    <property type="match status" value="1"/>
</dbReference>
<gene>
    <name evidence="6" type="ORF">SLEP1_g7820</name>
</gene>
<dbReference type="Pfam" id="PF13966">
    <property type="entry name" value="zf-RVT"/>
    <property type="match status" value="1"/>
</dbReference>
<dbReference type="Proteomes" id="UP001054252">
    <property type="component" value="Unassembled WGS sequence"/>
</dbReference>
<dbReference type="Pfam" id="PF03171">
    <property type="entry name" value="2OG-FeII_Oxy"/>
    <property type="match status" value="1"/>
</dbReference>
<comment type="similarity">
    <text evidence="1">Belongs to the iron/ascorbate-dependent oxidoreductase family.</text>
</comment>
<feature type="region of interest" description="Disordered" evidence="4">
    <location>
        <begin position="311"/>
        <end position="337"/>
    </location>
</feature>
<reference evidence="6 7" key="1">
    <citation type="journal article" date="2021" name="Commun. Biol.">
        <title>The genome of Shorea leprosula (Dipterocarpaceae) highlights the ecological relevance of drought in aseasonal tropical rainforests.</title>
        <authorList>
            <person name="Ng K.K.S."/>
            <person name="Kobayashi M.J."/>
            <person name="Fawcett J.A."/>
            <person name="Hatakeyama M."/>
            <person name="Paape T."/>
            <person name="Ng C.H."/>
            <person name="Ang C.C."/>
            <person name="Tnah L.H."/>
            <person name="Lee C.T."/>
            <person name="Nishiyama T."/>
            <person name="Sese J."/>
            <person name="O'Brien M.J."/>
            <person name="Copetti D."/>
            <person name="Mohd Noor M.I."/>
            <person name="Ong R.C."/>
            <person name="Putra M."/>
            <person name="Sireger I.Z."/>
            <person name="Indrioko S."/>
            <person name="Kosugi Y."/>
            <person name="Izuno A."/>
            <person name="Isagi Y."/>
            <person name="Lee S.L."/>
            <person name="Shimizu K.K."/>
        </authorList>
    </citation>
    <scope>NUCLEOTIDE SEQUENCE [LARGE SCALE GENOMIC DNA]</scope>
    <source>
        <strain evidence="6">214</strain>
    </source>
</reference>
<protein>
    <recommendedName>
        <fullName evidence="5">Fe2OG dioxygenase domain-containing protein</fullName>
    </recommendedName>
</protein>
<evidence type="ECO:0000259" key="5">
    <source>
        <dbReference type="PROSITE" id="PS51471"/>
    </source>
</evidence>
<dbReference type="InterPro" id="IPR027443">
    <property type="entry name" value="IPNS-like_sf"/>
</dbReference>
<evidence type="ECO:0000256" key="4">
    <source>
        <dbReference type="SAM" id="MobiDB-lite"/>
    </source>
</evidence>
<dbReference type="PANTHER" id="PTHR47991">
    <property type="entry name" value="OXOGLUTARATE/IRON-DEPENDENT DIOXYGENASE"/>
    <property type="match status" value="1"/>
</dbReference>
<evidence type="ECO:0000313" key="7">
    <source>
        <dbReference type="Proteomes" id="UP001054252"/>
    </source>
</evidence>
<dbReference type="FunFam" id="2.60.120.330:FF:000079">
    <property type="entry name" value="Protein SRG1"/>
    <property type="match status" value="1"/>
</dbReference>
<proteinExistence type="inferred from homology"/>
<organism evidence="6 7">
    <name type="scientific">Rubroshorea leprosula</name>
    <dbReference type="NCBI Taxonomy" id="152421"/>
    <lineage>
        <taxon>Eukaryota</taxon>
        <taxon>Viridiplantae</taxon>
        <taxon>Streptophyta</taxon>
        <taxon>Embryophyta</taxon>
        <taxon>Tracheophyta</taxon>
        <taxon>Spermatophyta</taxon>
        <taxon>Magnoliopsida</taxon>
        <taxon>eudicotyledons</taxon>
        <taxon>Gunneridae</taxon>
        <taxon>Pentapetalae</taxon>
        <taxon>rosids</taxon>
        <taxon>malvids</taxon>
        <taxon>Malvales</taxon>
        <taxon>Dipterocarpaceae</taxon>
        <taxon>Rubroshorea</taxon>
    </lineage>
</organism>
<dbReference type="InterPro" id="IPR026960">
    <property type="entry name" value="RVT-Znf"/>
</dbReference>
<dbReference type="Gene3D" id="2.60.120.330">
    <property type="entry name" value="B-lactam Antibiotic, Isopenicillin N Synthase, Chain"/>
    <property type="match status" value="1"/>
</dbReference>
<evidence type="ECO:0000313" key="6">
    <source>
        <dbReference type="EMBL" id="GKU94305.1"/>
    </source>
</evidence>
<dbReference type="GO" id="GO:0046872">
    <property type="term" value="F:metal ion binding"/>
    <property type="evidence" value="ECO:0007669"/>
    <property type="project" value="UniProtKB-KW"/>
</dbReference>
<feature type="compositionally biased region" description="Basic and acidic residues" evidence="4">
    <location>
        <begin position="399"/>
        <end position="416"/>
    </location>
</feature>
<comment type="caution">
    <text evidence="6">The sequence shown here is derived from an EMBL/GenBank/DDBJ whole genome shotgun (WGS) entry which is preliminary data.</text>
</comment>
<feature type="compositionally biased region" description="Basic and acidic residues" evidence="4">
    <location>
        <begin position="708"/>
        <end position="722"/>
    </location>
</feature>
<dbReference type="PROSITE" id="PS51471">
    <property type="entry name" value="FE2OG_OXY"/>
    <property type="match status" value="1"/>
</dbReference>
<feature type="compositionally biased region" description="Basic and acidic residues" evidence="4">
    <location>
        <begin position="327"/>
        <end position="337"/>
    </location>
</feature>
<name>A0AAV5I5D3_9ROSI</name>
<evidence type="ECO:0000256" key="3">
    <source>
        <dbReference type="ARBA" id="ARBA00023004"/>
    </source>
</evidence>
<feature type="region of interest" description="Disordered" evidence="4">
    <location>
        <begin position="392"/>
        <end position="416"/>
    </location>
</feature>
<keyword evidence="2" id="KW-0479">Metal-binding</keyword>
<dbReference type="InterPro" id="IPR050295">
    <property type="entry name" value="Plant_2OG-oxidoreductases"/>
</dbReference>
<feature type="domain" description="Fe2OG dioxygenase" evidence="5">
    <location>
        <begin position="200"/>
        <end position="303"/>
    </location>
</feature>
<evidence type="ECO:0000256" key="2">
    <source>
        <dbReference type="ARBA" id="ARBA00022723"/>
    </source>
</evidence>
<dbReference type="EMBL" id="BPVZ01000008">
    <property type="protein sequence ID" value="GKU94305.1"/>
    <property type="molecule type" value="Genomic_DNA"/>
</dbReference>
<dbReference type="InterPro" id="IPR005123">
    <property type="entry name" value="Oxoglu/Fe-dep_dioxygenase_dom"/>
</dbReference>